<evidence type="ECO:0000313" key="2">
    <source>
        <dbReference type="EMBL" id="ATA85018.1"/>
    </source>
</evidence>
<evidence type="ECO:0000313" key="4">
    <source>
        <dbReference type="Proteomes" id="UP000217301"/>
    </source>
</evidence>
<dbReference type="PROSITE" id="PS51819">
    <property type="entry name" value="VOC"/>
    <property type="match status" value="1"/>
</dbReference>
<protein>
    <submittedName>
        <fullName evidence="3">Predicted lactoylglutathione lyase</fullName>
    </submittedName>
    <submittedName>
        <fullName evidence="2">VOC family protein</fullName>
    </submittedName>
</protein>
<sequence>MRQKFTLITLGVRDFKKTLAFYENLGWQKSDKSMEEYALFPLGGIVLGLYPLQELSEDTTLPYQSSAFAGITISYNAKSEGEVDAVLSKVSELGATIVKPAQKVFWGGYSGYFKDLDGYLFEVAYNPFWEFDENDNLKL</sequence>
<dbReference type="SUPFAM" id="SSF54593">
    <property type="entry name" value="Glyoxalase/Bleomycin resistance protein/Dihydroxybiphenyl dioxygenase"/>
    <property type="match status" value="1"/>
</dbReference>
<keyword evidence="3" id="KW-0456">Lyase</keyword>
<dbReference type="Pfam" id="PF00903">
    <property type="entry name" value="Glyoxalase"/>
    <property type="match status" value="1"/>
</dbReference>
<evidence type="ECO:0000313" key="5">
    <source>
        <dbReference type="Proteomes" id="UP000249902"/>
    </source>
</evidence>
<reference evidence="4" key="2">
    <citation type="submission" date="2017-06" db="EMBL/GenBank/DDBJ databases">
        <title>Capnocytophaga spp. assemblies.</title>
        <authorList>
            <person name="Gulvik C.A."/>
        </authorList>
    </citation>
    <scope>NUCLEOTIDE SEQUENCE [LARGE SCALE GENOMIC DNA]</scope>
    <source>
        <strain evidence="4">KC1668</strain>
    </source>
</reference>
<reference evidence="2" key="1">
    <citation type="journal article" date="2017" name="Genome Announc.">
        <title>Twelve Complete Reference Genomes of Clinical Isolates in the Capnocytophaga Genus.</title>
        <authorList>
            <person name="Villarma A."/>
            <person name="Gulvik C.A."/>
            <person name="Rowe L.A."/>
            <person name="Sheth M."/>
            <person name="Juieng P."/>
            <person name="Nicholson A.C."/>
            <person name="Loparev V.N."/>
            <person name="McQuiston J.R."/>
        </authorList>
    </citation>
    <scope>NUCLEOTIDE SEQUENCE</scope>
    <source>
        <strain evidence="2">KC1668</strain>
    </source>
</reference>
<dbReference type="GO" id="GO:0016829">
    <property type="term" value="F:lyase activity"/>
    <property type="evidence" value="ECO:0007669"/>
    <property type="project" value="UniProtKB-KW"/>
</dbReference>
<dbReference type="AlphaFoldDB" id="A0AAX2ICW8"/>
<dbReference type="PANTHER" id="PTHR36503:SF1">
    <property type="entry name" value="BLR2520 PROTEIN"/>
    <property type="match status" value="1"/>
</dbReference>
<proteinExistence type="predicted"/>
<dbReference type="Gene3D" id="3.10.180.10">
    <property type="entry name" value="2,3-Dihydroxybiphenyl 1,2-Dioxygenase, domain 1"/>
    <property type="match status" value="1"/>
</dbReference>
<reference evidence="3 5" key="3">
    <citation type="submission" date="2018-06" db="EMBL/GenBank/DDBJ databases">
        <authorList>
            <consortium name="Pathogen Informatics"/>
            <person name="Doyle S."/>
        </authorList>
    </citation>
    <scope>NUCLEOTIDE SEQUENCE [LARGE SCALE GENOMIC DNA]</scope>
    <source>
        <strain evidence="3 5">NCTC11653</strain>
    </source>
</reference>
<dbReference type="InterPro" id="IPR004360">
    <property type="entry name" value="Glyas_Fos-R_dOase_dom"/>
</dbReference>
<feature type="domain" description="VOC" evidence="1">
    <location>
        <begin position="4"/>
        <end position="126"/>
    </location>
</feature>
<gene>
    <name evidence="2" type="ORF">CGC55_11175</name>
    <name evidence="3" type="ORF">NCTC11653_02251</name>
</gene>
<dbReference type="EMBL" id="UAVP01000009">
    <property type="protein sequence ID" value="SQA76326.1"/>
    <property type="molecule type" value="Genomic_DNA"/>
</dbReference>
<dbReference type="CDD" id="cd07251">
    <property type="entry name" value="VOC_like"/>
    <property type="match status" value="1"/>
</dbReference>
<dbReference type="EMBL" id="CP022385">
    <property type="protein sequence ID" value="ATA85018.1"/>
    <property type="molecule type" value="Genomic_DNA"/>
</dbReference>
<dbReference type="RefSeq" id="WP_002681341.1">
    <property type="nucleotide sequence ID" value="NZ_CP022385.1"/>
</dbReference>
<evidence type="ECO:0000259" key="1">
    <source>
        <dbReference type="PROSITE" id="PS51819"/>
    </source>
</evidence>
<dbReference type="InterPro" id="IPR029068">
    <property type="entry name" value="Glyas_Bleomycin-R_OHBP_Dase"/>
</dbReference>
<name>A0AAX2ICW8_CAPSP</name>
<keyword evidence="4" id="KW-1185">Reference proteome</keyword>
<dbReference type="Proteomes" id="UP000249902">
    <property type="component" value="Unassembled WGS sequence"/>
</dbReference>
<accession>A0AAX2ICW8</accession>
<dbReference type="Proteomes" id="UP000217301">
    <property type="component" value="Chromosome"/>
</dbReference>
<dbReference type="InterPro" id="IPR037523">
    <property type="entry name" value="VOC_core"/>
</dbReference>
<organism evidence="3 5">
    <name type="scientific">Capnocytophaga sputigena</name>
    <dbReference type="NCBI Taxonomy" id="1019"/>
    <lineage>
        <taxon>Bacteria</taxon>
        <taxon>Pseudomonadati</taxon>
        <taxon>Bacteroidota</taxon>
        <taxon>Flavobacteriia</taxon>
        <taxon>Flavobacteriales</taxon>
        <taxon>Flavobacteriaceae</taxon>
        <taxon>Capnocytophaga</taxon>
    </lineage>
</organism>
<evidence type="ECO:0000313" key="3">
    <source>
        <dbReference type="EMBL" id="SQA76326.1"/>
    </source>
</evidence>
<dbReference type="PANTHER" id="PTHR36503">
    <property type="entry name" value="BLR2520 PROTEIN"/>
    <property type="match status" value="1"/>
</dbReference>
<dbReference type="KEGG" id="cspu:CGC55_11175"/>